<gene>
    <name evidence="1" type="ORF">WKI47_13130</name>
</gene>
<accession>A0ACC6PD01</accession>
<protein>
    <submittedName>
        <fullName evidence="1">ABC transporter substrate-binding protein</fullName>
    </submittedName>
</protein>
<evidence type="ECO:0000313" key="2">
    <source>
        <dbReference type="Proteomes" id="UP001380953"/>
    </source>
</evidence>
<evidence type="ECO:0000313" key="1">
    <source>
        <dbReference type="EMBL" id="MEJ8304843.1"/>
    </source>
</evidence>
<sequence>MKKWSGIGVTLAVVMGILSGCGNAQTTNNAAAQNTDPTATTEVAAADPANAGGKLDVGYPTQPVTLDAQISSNTAVKDISREIYEQLVTLDENAQVTPMLAESYEVSDDRLTYTFKLRQGVKFHNGKELKAEDAVASLNRWIQISTPGKTNFQGAVAEQTDDYTVVLKLKTPFLLTLQLLADPIPSASIYPKEVVEAAGEDGIKDYIGTGPFKLAEWKQDQYIHLEKYDDYSPRTEASSGAGGKKEALVDDLYFHFVTDESTRLAGIASGEYDIALNISVDNSEQISGNPDLQEFLSPGGLIGYFYNSNEGLFQNEKARQAVNAALNDDEILLSAFRDERFFTKTSSLVLEQFPAWYSEAGQENYNQNDPEKAKKLLQEAGYNGEEIVIYTTRDYIDQYNVAVVLQQQLEAIGVKVKLDVYDWATLQEKLAGSGWDIYPMSYAFRPTFYQYSFWGGAAGFLKSDKLDGLLQDIRVAESPEAARSAIDGVQEFVWTEVPFSQIGQSKQITALSKNVAGFQNILGPIFFNVTNSEQ</sequence>
<dbReference type="Proteomes" id="UP001380953">
    <property type="component" value="Unassembled WGS sequence"/>
</dbReference>
<dbReference type="EMBL" id="JBBKAR010000034">
    <property type="protein sequence ID" value="MEJ8304843.1"/>
    <property type="molecule type" value="Genomic_DNA"/>
</dbReference>
<name>A0ACC6PD01_9BACL</name>
<reference evidence="1" key="1">
    <citation type="submission" date="2024-03" db="EMBL/GenBank/DDBJ databases">
        <title>Whole genome sequecning of epiphytes from Marcgravia umbellata leaves.</title>
        <authorList>
            <person name="Kumar G."/>
            <person name="Savka M.A."/>
        </authorList>
    </citation>
    <scope>NUCLEOTIDE SEQUENCE</scope>
    <source>
        <strain evidence="1">RIT_BL5</strain>
    </source>
</reference>
<comment type="caution">
    <text evidence="1">The sequence shown here is derived from an EMBL/GenBank/DDBJ whole genome shotgun (WGS) entry which is preliminary data.</text>
</comment>
<keyword evidence="2" id="KW-1185">Reference proteome</keyword>
<proteinExistence type="predicted"/>
<organism evidence="1 2">
    <name type="scientific">Saccharibacillus sacchari</name>
    <dbReference type="NCBI Taxonomy" id="456493"/>
    <lineage>
        <taxon>Bacteria</taxon>
        <taxon>Bacillati</taxon>
        <taxon>Bacillota</taxon>
        <taxon>Bacilli</taxon>
        <taxon>Bacillales</taxon>
        <taxon>Paenibacillaceae</taxon>
        <taxon>Saccharibacillus</taxon>
    </lineage>
</organism>